<organism evidence="9 10">
    <name type="scientific">Pteropus alecto</name>
    <name type="common">Black flying fox</name>
    <dbReference type="NCBI Taxonomy" id="9402"/>
    <lineage>
        <taxon>Eukaryota</taxon>
        <taxon>Metazoa</taxon>
        <taxon>Chordata</taxon>
        <taxon>Craniata</taxon>
        <taxon>Vertebrata</taxon>
        <taxon>Euteleostomi</taxon>
        <taxon>Mammalia</taxon>
        <taxon>Eutheria</taxon>
        <taxon>Laurasiatheria</taxon>
        <taxon>Chiroptera</taxon>
        <taxon>Yinpterochiroptera</taxon>
        <taxon>Pteropodoidea</taxon>
        <taxon>Pteropodidae</taxon>
        <taxon>Pteropodinae</taxon>
        <taxon>Pteropus</taxon>
    </lineage>
</organism>
<dbReference type="InterPro" id="IPR036259">
    <property type="entry name" value="MFS_trans_sf"/>
</dbReference>
<dbReference type="PANTHER" id="PTHR11662">
    <property type="entry name" value="SOLUTE CARRIER FAMILY 17"/>
    <property type="match status" value="1"/>
</dbReference>
<keyword evidence="5 7" id="KW-1133">Transmembrane helix</keyword>
<evidence type="ECO:0000313" key="10">
    <source>
        <dbReference type="Proteomes" id="UP000010552"/>
    </source>
</evidence>
<name>L5JWM3_PTEAL</name>
<keyword evidence="6 7" id="KW-0472">Membrane</keyword>
<feature type="transmembrane region" description="Helical" evidence="7">
    <location>
        <begin position="122"/>
        <end position="147"/>
    </location>
</feature>
<gene>
    <name evidence="9" type="ORF">PAL_GLEAN10005282</name>
</gene>
<feature type="transmembrane region" description="Helical" evidence="7">
    <location>
        <begin position="220"/>
        <end position="241"/>
    </location>
</feature>
<evidence type="ECO:0000256" key="2">
    <source>
        <dbReference type="ARBA" id="ARBA00022448"/>
    </source>
</evidence>
<feature type="transmembrane region" description="Helical" evidence="7">
    <location>
        <begin position="28"/>
        <end position="45"/>
    </location>
</feature>
<evidence type="ECO:0000256" key="7">
    <source>
        <dbReference type="SAM" id="Phobius"/>
    </source>
</evidence>
<dbReference type="InterPro" id="IPR020846">
    <property type="entry name" value="MFS_dom"/>
</dbReference>
<dbReference type="PANTHER" id="PTHR11662:SF284">
    <property type="entry name" value="SMALL INTESTINE URATE EXPORTER-RELATED"/>
    <property type="match status" value="1"/>
</dbReference>
<dbReference type="GO" id="GO:0006820">
    <property type="term" value="P:monoatomic anion transport"/>
    <property type="evidence" value="ECO:0007669"/>
    <property type="project" value="TreeGrafter"/>
</dbReference>
<evidence type="ECO:0000256" key="1">
    <source>
        <dbReference type="ARBA" id="ARBA00004141"/>
    </source>
</evidence>
<dbReference type="eggNOG" id="KOG2532">
    <property type="taxonomic scope" value="Eukaryota"/>
</dbReference>
<feature type="transmembrane region" description="Helical" evidence="7">
    <location>
        <begin position="82"/>
        <end position="102"/>
    </location>
</feature>
<dbReference type="GO" id="GO:0016324">
    <property type="term" value="C:apical plasma membrane"/>
    <property type="evidence" value="ECO:0007669"/>
    <property type="project" value="TreeGrafter"/>
</dbReference>
<dbReference type="InterPro" id="IPR050382">
    <property type="entry name" value="MFS_Na/Anion_cotransporter"/>
</dbReference>
<dbReference type="InParanoid" id="L5JWM3"/>
<dbReference type="GO" id="GO:0044341">
    <property type="term" value="P:sodium-dependent phosphate transport"/>
    <property type="evidence" value="ECO:0007669"/>
    <property type="project" value="TreeGrafter"/>
</dbReference>
<keyword evidence="10" id="KW-1185">Reference proteome</keyword>
<feature type="transmembrane region" description="Helical" evidence="7">
    <location>
        <begin position="253"/>
        <end position="271"/>
    </location>
</feature>
<evidence type="ECO:0000313" key="9">
    <source>
        <dbReference type="EMBL" id="ELK02703.1"/>
    </source>
</evidence>
<comment type="subcellular location">
    <subcellularLocation>
        <location evidence="1">Membrane</location>
        <topology evidence="1">Multi-pass membrane protein</topology>
    </subcellularLocation>
</comment>
<feature type="transmembrane region" description="Helical" evidence="7">
    <location>
        <begin position="159"/>
        <end position="178"/>
    </location>
</feature>
<dbReference type="GO" id="GO:0015293">
    <property type="term" value="F:symporter activity"/>
    <property type="evidence" value="ECO:0007669"/>
    <property type="project" value="UniProtKB-KW"/>
</dbReference>
<evidence type="ECO:0000256" key="6">
    <source>
        <dbReference type="ARBA" id="ARBA00023136"/>
    </source>
</evidence>
<dbReference type="AlphaFoldDB" id="L5JWM3"/>
<feature type="domain" description="Major facilitator superfamily (MFS) profile" evidence="8">
    <location>
        <begin position="79"/>
        <end position="288"/>
    </location>
</feature>
<keyword evidence="4" id="KW-0769">Symport</keyword>
<feature type="transmembrane region" description="Helical" evidence="7">
    <location>
        <begin position="184"/>
        <end position="208"/>
    </location>
</feature>
<accession>L5JWM3</accession>
<evidence type="ECO:0000256" key="5">
    <source>
        <dbReference type="ARBA" id="ARBA00022989"/>
    </source>
</evidence>
<dbReference type="EMBL" id="KB031119">
    <property type="protein sequence ID" value="ELK02703.1"/>
    <property type="molecule type" value="Genomic_DNA"/>
</dbReference>
<proteinExistence type="predicted"/>
<dbReference type="SUPFAM" id="SSF103473">
    <property type="entry name" value="MFS general substrate transporter"/>
    <property type="match status" value="1"/>
</dbReference>
<dbReference type="Gene3D" id="1.20.1250.20">
    <property type="entry name" value="MFS general substrate transporter like domains"/>
    <property type="match status" value="1"/>
</dbReference>
<keyword evidence="3 7" id="KW-0812">Transmembrane</keyword>
<keyword evidence="2" id="KW-0813">Transport</keyword>
<reference evidence="10" key="1">
    <citation type="journal article" date="2013" name="Science">
        <title>Comparative analysis of bat genomes provides insight into the evolution of flight and immunity.</title>
        <authorList>
            <person name="Zhang G."/>
            <person name="Cowled C."/>
            <person name="Shi Z."/>
            <person name="Huang Z."/>
            <person name="Bishop-Lilly K.A."/>
            <person name="Fang X."/>
            <person name="Wynne J.W."/>
            <person name="Xiong Z."/>
            <person name="Baker M.L."/>
            <person name="Zhao W."/>
            <person name="Tachedjian M."/>
            <person name="Zhu Y."/>
            <person name="Zhou P."/>
            <person name="Jiang X."/>
            <person name="Ng J."/>
            <person name="Yang L."/>
            <person name="Wu L."/>
            <person name="Xiao J."/>
            <person name="Feng Y."/>
            <person name="Chen Y."/>
            <person name="Sun X."/>
            <person name="Zhang Y."/>
            <person name="Marsh G.A."/>
            <person name="Crameri G."/>
            <person name="Broder C.C."/>
            <person name="Frey K.G."/>
            <person name="Wang L.F."/>
            <person name="Wang J."/>
        </authorList>
    </citation>
    <scope>NUCLEOTIDE SEQUENCE [LARGE SCALE GENOMIC DNA]</scope>
</reference>
<evidence type="ECO:0000256" key="3">
    <source>
        <dbReference type="ARBA" id="ARBA00022692"/>
    </source>
</evidence>
<protein>
    <submittedName>
        <fullName evidence="9">Putative small intestine sodium-dependent phosphate transport protein</fullName>
    </submittedName>
</protein>
<evidence type="ECO:0000259" key="8">
    <source>
        <dbReference type="PROSITE" id="PS50850"/>
    </source>
</evidence>
<dbReference type="Proteomes" id="UP000010552">
    <property type="component" value="Unassembled WGS sequence"/>
</dbReference>
<dbReference type="STRING" id="9402.L5JWM3"/>
<dbReference type="PROSITE" id="PS50850">
    <property type="entry name" value="MFS"/>
    <property type="match status" value="1"/>
</dbReference>
<evidence type="ECO:0000256" key="4">
    <source>
        <dbReference type="ARBA" id="ARBA00022847"/>
    </source>
</evidence>
<sequence length="288" mass="31199">MEGTLASAFFQDSAADWSLPVKAMSTSLPLWGILVFYFSEYWLVYMKFAYMPTYLSSVLGLSLTNDSAADWSLPVKAMSTSLPLWGILVFYFSEYWLVYMKFAYMPTYLSSVLGLSLTNSGFLLALLLAASFASAVLGGLLADFLLSREVLRLVVIRKLLTAAGVLFPAASFACLHWVRSSLGVTVALLVVGSVTNSLCLIGALINFLDIAPRYAGSLQGFLLLFSQVSGAISTTVAGALISQQDAELGWRNTFLLSAAISVAGLLAYLVLGRAEVQDWARDETPTRL</sequence>
<dbReference type="FunFam" id="1.20.1250.20:FF:000003">
    <property type="entry name" value="Solute carrier family 17 member 3"/>
    <property type="match status" value="1"/>
</dbReference>